<evidence type="ECO:0000313" key="1">
    <source>
        <dbReference type="EMBL" id="SCB89380.1"/>
    </source>
</evidence>
<sequence>MENYYFIRRKSDQAYPLIKEVGYEPENDDRNATLVYLEFNDPIPRRPVMADFLSGPEIYITDKIVEVIKTFSSKVVRFIDTELITPKGDLIEDYFCLKTEHRYHAMDKEKSEFKKTRRVYLIKKLVLDRKVLSRFRWKND</sequence>
<dbReference type="Proteomes" id="UP000199698">
    <property type="component" value="Unassembled WGS sequence"/>
</dbReference>
<keyword evidence="2" id="KW-1185">Reference proteome</keyword>
<proteinExistence type="predicted"/>
<dbReference type="AlphaFoldDB" id="A0A1C4A4N9"/>
<dbReference type="EMBL" id="FMBA01000008">
    <property type="protein sequence ID" value="SCB89380.1"/>
    <property type="molecule type" value="Genomic_DNA"/>
</dbReference>
<dbReference type="RefSeq" id="WP_091121143.1">
    <property type="nucleotide sequence ID" value="NZ_FMBA01000008.1"/>
</dbReference>
<protein>
    <submittedName>
        <fullName evidence="1">Uncharacterized protein</fullName>
    </submittedName>
</protein>
<organism evidence="1 2">
    <name type="scientific">Gilliamella intestini</name>
    <dbReference type="NCBI Taxonomy" id="1798183"/>
    <lineage>
        <taxon>Bacteria</taxon>
        <taxon>Pseudomonadati</taxon>
        <taxon>Pseudomonadota</taxon>
        <taxon>Gammaproteobacteria</taxon>
        <taxon>Orbales</taxon>
        <taxon>Orbaceae</taxon>
        <taxon>Gilliamella</taxon>
    </lineage>
</organism>
<dbReference type="OrthoDB" id="5381821at2"/>
<accession>A0A1C4A4N9</accession>
<gene>
    <name evidence="1" type="ORF">GA0061080_100838</name>
</gene>
<dbReference type="STRING" id="1798183.GA0061080_100838"/>
<reference evidence="2" key="1">
    <citation type="submission" date="2016-08" db="EMBL/GenBank/DDBJ databases">
        <authorList>
            <person name="Varghese N."/>
            <person name="Submissions Spin"/>
        </authorList>
    </citation>
    <scope>NUCLEOTIDE SEQUENCE [LARGE SCALE GENOMIC DNA]</scope>
    <source>
        <strain evidence="2">R-53144</strain>
    </source>
</reference>
<name>A0A1C4A4N9_9GAMM</name>
<evidence type="ECO:0000313" key="2">
    <source>
        <dbReference type="Proteomes" id="UP000199698"/>
    </source>
</evidence>